<dbReference type="Gene3D" id="3.90.1140.10">
    <property type="entry name" value="Cyclic phosphodiesterase"/>
    <property type="match status" value="1"/>
</dbReference>
<dbReference type="Proteomes" id="UP001139409">
    <property type="component" value="Unassembled WGS sequence"/>
</dbReference>
<dbReference type="PANTHER" id="PTHR40037:SF1">
    <property type="entry name" value="PHOSPHOESTERASE SAOUHSC_00951-RELATED"/>
    <property type="match status" value="1"/>
</dbReference>
<evidence type="ECO:0000313" key="2">
    <source>
        <dbReference type="Proteomes" id="UP001139409"/>
    </source>
</evidence>
<dbReference type="AlphaFoldDB" id="A0A9X1HU99"/>
<dbReference type="InterPro" id="IPR009097">
    <property type="entry name" value="Cyclic_Pdiesterase"/>
</dbReference>
<dbReference type="InterPro" id="IPR050580">
    <property type="entry name" value="2H_phosphoesterase_YjcG-like"/>
</dbReference>
<reference evidence="1" key="1">
    <citation type="submission" date="2021-09" db="EMBL/GenBank/DDBJ databases">
        <title>Fulvivirga sp. isolated from coastal sediment.</title>
        <authorList>
            <person name="Yu H."/>
        </authorList>
    </citation>
    <scope>NUCLEOTIDE SEQUENCE</scope>
    <source>
        <strain evidence="1">1062</strain>
    </source>
</reference>
<name>A0A9X1HU99_9BACT</name>
<accession>A0A9X1HU99</accession>
<protein>
    <submittedName>
        <fullName evidence="1">2'-5' RNA ligase family protein</fullName>
    </submittedName>
</protein>
<dbReference type="EMBL" id="JAIXNE010000006">
    <property type="protein sequence ID" value="MCA6078418.1"/>
    <property type="molecule type" value="Genomic_DNA"/>
</dbReference>
<dbReference type="Pfam" id="PF13563">
    <property type="entry name" value="2_5_RNA_ligase2"/>
    <property type="match status" value="1"/>
</dbReference>
<gene>
    <name evidence="1" type="ORF">LDX50_26330</name>
</gene>
<comment type="caution">
    <text evidence="1">The sequence shown here is derived from an EMBL/GenBank/DDBJ whole genome shotgun (WGS) entry which is preliminary data.</text>
</comment>
<proteinExistence type="predicted"/>
<dbReference type="PANTHER" id="PTHR40037">
    <property type="entry name" value="PHOSPHOESTERASE YJCG-RELATED"/>
    <property type="match status" value="1"/>
</dbReference>
<dbReference type="RefSeq" id="WP_225699278.1">
    <property type="nucleotide sequence ID" value="NZ_JAIXNE010000006.1"/>
</dbReference>
<organism evidence="1 2">
    <name type="scientific">Fulvivirga sedimenti</name>
    <dbReference type="NCBI Taxonomy" id="2879465"/>
    <lineage>
        <taxon>Bacteria</taxon>
        <taxon>Pseudomonadati</taxon>
        <taxon>Bacteroidota</taxon>
        <taxon>Cytophagia</taxon>
        <taxon>Cytophagales</taxon>
        <taxon>Fulvivirgaceae</taxon>
        <taxon>Fulvivirga</taxon>
    </lineage>
</organism>
<keyword evidence="2" id="KW-1185">Reference proteome</keyword>
<evidence type="ECO:0000313" key="1">
    <source>
        <dbReference type="EMBL" id="MCA6078418.1"/>
    </source>
</evidence>
<dbReference type="GO" id="GO:0016874">
    <property type="term" value="F:ligase activity"/>
    <property type="evidence" value="ECO:0007669"/>
    <property type="project" value="UniProtKB-KW"/>
</dbReference>
<dbReference type="SUPFAM" id="SSF55144">
    <property type="entry name" value="LigT-like"/>
    <property type="match status" value="1"/>
</dbReference>
<sequence>MPGQPDKSKNLYFIALIPPEDLERDLWEIKKEMSARFDSHAALRSPPHITLHMPFRYRSDRQESLIHSLLDFARKQKPFEVELNGFGAFPPRVIYVDVIPNGPMQELQKGLLDFMKKEHNIFNANYRDRPFRPHLTVAFRDLKKSRFDEAWLFVQDRTLEMSWSALGMYLLIHNGKNWECLQECLFEGF</sequence>
<keyword evidence="1" id="KW-0436">Ligase</keyword>